<keyword evidence="3" id="KW-0677">Repeat</keyword>
<evidence type="ECO:0000313" key="17">
    <source>
        <dbReference type="EMBL" id="CAF4772506.1"/>
    </source>
</evidence>
<comment type="caution">
    <text evidence="17">The sequence shown here is derived from an EMBL/GenBank/DDBJ whole genome shotgun (WGS) entry which is preliminary data.</text>
</comment>
<evidence type="ECO:0000313" key="14">
    <source>
        <dbReference type="EMBL" id="CAF4413400.1"/>
    </source>
</evidence>
<comment type="subcellular location">
    <subcellularLocation>
        <location evidence="1">Cell junction</location>
    </subcellularLocation>
</comment>
<dbReference type="InterPro" id="IPR000225">
    <property type="entry name" value="Armadillo"/>
</dbReference>
<feature type="repeat" description="ARM" evidence="6">
    <location>
        <begin position="452"/>
        <end position="495"/>
    </location>
</feature>
<dbReference type="EMBL" id="CAJNXB010001111">
    <property type="protein sequence ID" value="CAF3131004.1"/>
    <property type="molecule type" value="Genomic_DNA"/>
</dbReference>
<feature type="repeat" description="ARM" evidence="6">
    <location>
        <begin position="408"/>
        <end position="443"/>
    </location>
</feature>
<dbReference type="Proteomes" id="UP000663833">
    <property type="component" value="Unassembled WGS sequence"/>
</dbReference>
<dbReference type="Proteomes" id="UP000663873">
    <property type="component" value="Unassembled WGS sequence"/>
</dbReference>
<keyword evidence="19" id="KW-1185">Reference proteome</keyword>
<protein>
    <recommendedName>
        <fullName evidence="20">Catenin delta-2</fullName>
    </recommendedName>
</protein>
<dbReference type="EMBL" id="CAJOBQ010001017">
    <property type="protein sequence ID" value="CAF4445776.1"/>
    <property type="molecule type" value="Genomic_DNA"/>
</dbReference>
<feature type="region of interest" description="Disordered" evidence="7">
    <location>
        <begin position="956"/>
        <end position="978"/>
    </location>
</feature>
<dbReference type="SUPFAM" id="SSF48371">
    <property type="entry name" value="ARM repeat"/>
    <property type="match status" value="1"/>
</dbReference>
<dbReference type="GO" id="GO:0005737">
    <property type="term" value="C:cytoplasm"/>
    <property type="evidence" value="ECO:0007669"/>
    <property type="project" value="TreeGrafter"/>
</dbReference>
<proteinExistence type="inferred from homology"/>
<dbReference type="EMBL" id="CAJNYD010004290">
    <property type="protein sequence ID" value="CAF3586680.1"/>
    <property type="molecule type" value="Genomic_DNA"/>
</dbReference>
<dbReference type="Proteomes" id="UP000663848">
    <property type="component" value="Unassembled WGS sequence"/>
</dbReference>
<keyword evidence="4" id="KW-0130">Cell adhesion</keyword>
<dbReference type="Proteomes" id="UP000663872">
    <property type="component" value="Unassembled WGS sequence"/>
</dbReference>
<dbReference type="GO" id="GO:0098609">
    <property type="term" value="P:cell-cell adhesion"/>
    <property type="evidence" value="ECO:0007669"/>
    <property type="project" value="InterPro"/>
</dbReference>
<dbReference type="PANTHER" id="PTHR10372">
    <property type="entry name" value="PLAKOPHILLIN-RELATED"/>
    <property type="match status" value="1"/>
</dbReference>
<dbReference type="AlphaFoldDB" id="A0A821MN43"/>
<comment type="similarity">
    <text evidence="2">Belongs to the beta-catenin family.</text>
</comment>
<evidence type="ECO:0000256" key="2">
    <source>
        <dbReference type="ARBA" id="ARBA00005462"/>
    </source>
</evidence>
<evidence type="ECO:0000313" key="13">
    <source>
        <dbReference type="EMBL" id="CAF4390394.1"/>
    </source>
</evidence>
<evidence type="ECO:0000256" key="5">
    <source>
        <dbReference type="ARBA" id="ARBA00022949"/>
    </source>
</evidence>
<dbReference type="EMBL" id="CAJOBS010001896">
    <property type="protein sequence ID" value="CAF4772506.1"/>
    <property type="molecule type" value="Genomic_DNA"/>
</dbReference>
<feature type="compositionally biased region" description="Polar residues" evidence="7">
    <location>
        <begin position="131"/>
        <end position="147"/>
    </location>
</feature>
<evidence type="ECO:0000313" key="9">
    <source>
        <dbReference type="EMBL" id="CAF3417672.1"/>
    </source>
</evidence>
<gene>
    <name evidence="10" type="ORF">FME351_LOCUS14703</name>
    <name evidence="12" type="ORF">GRG538_LOCUS26249</name>
    <name evidence="14" type="ORF">HFQ381_LOCUS21002</name>
    <name evidence="9" type="ORF">KIK155_LOCUS9636</name>
    <name evidence="11" type="ORF">LUA448_LOCUS29731</name>
    <name evidence="16" type="ORF">QYT958_LOCUS11498</name>
    <name evidence="8" type="ORF">TIS948_LOCUS8543</name>
    <name evidence="17" type="ORF">TOA249_LOCUS21672</name>
    <name evidence="15" type="ORF">TSG867_LOCUS16571</name>
    <name evidence="13" type="ORF">UJA718_LOCUS18378</name>
</gene>
<feature type="compositionally biased region" description="Low complexity" evidence="7">
    <location>
        <begin position="159"/>
        <end position="173"/>
    </location>
</feature>
<dbReference type="EMBL" id="CAJOBR010001346">
    <property type="protein sequence ID" value="CAF4600202.1"/>
    <property type="molecule type" value="Genomic_DNA"/>
</dbReference>
<sequence length="978" mass="110268">MPGETTTDDPQHERLVYTYTYTSDGDNGQAPQSNTVKVTTTVEEETTPDGTKVVRKKEESQQVSKVTKIQKITRVHRHLIDPLTGELIRQDDPRYQALIAEYGEPTPTTWSDEQVVYEGNSIPTNSIITKHETSTGFSPNSSFIQQKTRLRSNDEHSPSSARSSQRSTTTTTHQHQHLNYEPQTNRMERSTYASGGDRIETGVSMTNGSKYDQRGKYSNGRPSGRIPPNHYTNGNGRNGNSQENFDHRYTGTRYNEPEHNKTNTDEKIIDYDPNDPNLVDEPYLDVENPYEGLGPGRSDNIGRALLPTAGRQSPDSIGHAPPDYGEDYGTLSRMYAPFGINDEDYHSRRRSPSIDTEFREQRWRDPDLQEVIEYLSHTSDVIKENAAAYLQHLCFNDDNIKSKTRSLNGIAYLVALLQHEKPEIQKNACGALRNLCYGKRNDENKIELKNRGGIPALIHLLRRTPYEDVRESVTAVLWNASSSPQLKGQILDEGLHVLVTNIIIPFSGWDLDVNRRLNPQGKFPAVFKNATGILRNCSSAEYDGRRKMRQCDGFIPSLLHAVNSSLQSLNEIDNKSIENCMCILRNLSYKLQEVVDPNYDRNYPAMAAASTWSVPPSQANTNGQDKTKIGCMGSKQKKTKQIYDQTGTNANNNNNQTIHPILPPREGRPVEMLWQTDVIGTYVHLLRHSSNPDTLEATAGCIQNLTACYWKPSMDLRAEVRKARGLSELVDLLRVDESDAVVNASAIALRNLAIDPKNRDVLGGWAIKELVAVLPDPSEQAINQRRHSDETLTSVLAALNEIIRTNDTNAKLLFQEGGVTKMAGIMNAKGHVYNAKVIKYTAHVLNTMYKHRSLHELYKQHGYKESDFIHHRLLNSKSLTSSPQSTLNRPRGDMGQLTYFTSKGKQINRPQRGEDYRMQKLNQSMDNLQRPYGNGTMPPYSDPHADLYATVHKNRPQQVQPTTWDQLGQISTSPDSWV</sequence>
<dbReference type="Pfam" id="PF00514">
    <property type="entry name" value="Arm"/>
    <property type="match status" value="3"/>
</dbReference>
<dbReference type="GO" id="GO:0005912">
    <property type="term" value="C:adherens junction"/>
    <property type="evidence" value="ECO:0007669"/>
    <property type="project" value="TreeGrafter"/>
</dbReference>
<accession>A0A821MN43</accession>
<dbReference type="EMBL" id="CAJNYV010001372">
    <property type="protein sequence ID" value="CAF3417672.1"/>
    <property type="molecule type" value="Genomic_DNA"/>
</dbReference>
<dbReference type="EMBL" id="CAJNYT010004547">
    <property type="protein sequence ID" value="CAF3669052.1"/>
    <property type="molecule type" value="Genomic_DNA"/>
</dbReference>
<dbReference type="InterPro" id="IPR016024">
    <property type="entry name" value="ARM-type_fold"/>
</dbReference>
<feature type="compositionally biased region" description="Basic and acidic residues" evidence="7">
    <location>
        <begin position="244"/>
        <end position="270"/>
    </location>
</feature>
<feature type="region of interest" description="Disordered" evidence="7">
    <location>
        <begin position="131"/>
        <end position="271"/>
    </location>
</feature>
<evidence type="ECO:0000313" key="16">
    <source>
        <dbReference type="EMBL" id="CAF4600202.1"/>
    </source>
</evidence>
<reference evidence="17" key="1">
    <citation type="submission" date="2021-02" db="EMBL/GenBank/DDBJ databases">
        <authorList>
            <person name="Nowell W R."/>
        </authorList>
    </citation>
    <scope>NUCLEOTIDE SEQUENCE</scope>
</reference>
<evidence type="ECO:0000313" key="19">
    <source>
        <dbReference type="Proteomes" id="UP000663873"/>
    </source>
</evidence>
<dbReference type="Gene3D" id="1.25.10.10">
    <property type="entry name" value="Leucine-rich Repeat Variant"/>
    <property type="match status" value="1"/>
</dbReference>
<organism evidence="17 18">
    <name type="scientific">Rotaria socialis</name>
    <dbReference type="NCBI Taxonomy" id="392032"/>
    <lineage>
        <taxon>Eukaryota</taxon>
        <taxon>Metazoa</taxon>
        <taxon>Spiralia</taxon>
        <taxon>Gnathifera</taxon>
        <taxon>Rotifera</taxon>
        <taxon>Eurotatoria</taxon>
        <taxon>Bdelloidea</taxon>
        <taxon>Philodinida</taxon>
        <taxon>Philodinidae</taxon>
        <taxon>Rotaria</taxon>
    </lineage>
</organism>
<dbReference type="PROSITE" id="PS50176">
    <property type="entry name" value="ARM_REPEAT"/>
    <property type="match status" value="3"/>
</dbReference>
<dbReference type="InterPro" id="IPR028435">
    <property type="entry name" value="Plakophilin/d_Catenin"/>
</dbReference>
<feature type="compositionally biased region" description="Polar residues" evidence="7">
    <location>
        <begin position="230"/>
        <end position="243"/>
    </location>
</feature>
<evidence type="ECO:0000313" key="18">
    <source>
        <dbReference type="Proteomes" id="UP000663838"/>
    </source>
</evidence>
<evidence type="ECO:0000256" key="1">
    <source>
        <dbReference type="ARBA" id="ARBA00004282"/>
    </source>
</evidence>
<keyword evidence="5" id="KW-0965">Cell junction</keyword>
<dbReference type="Proteomes" id="UP000663865">
    <property type="component" value="Unassembled WGS sequence"/>
</dbReference>
<dbReference type="GO" id="GO:0005886">
    <property type="term" value="C:plasma membrane"/>
    <property type="evidence" value="ECO:0007669"/>
    <property type="project" value="TreeGrafter"/>
</dbReference>
<dbReference type="EMBL" id="CAJOBP010003109">
    <property type="protein sequence ID" value="CAF4390394.1"/>
    <property type="molecule type" value="Genomic_DNA"/>
</dbReference>
<evidence type="ECO:0000256" key="6">
    <source>
        <dbReference type="PROSITE-ProRule" id="PRU00259"/>
    </source>
</evidence>
<evidence type="ECO:0008006" key="20">
    <source>
        <dbReference type="Google" id="ProtNLM"/>
    </source>
</evidence>
<evidence type="ECO:0000313" key="12">
    <source>
        <dbReference type="EMBL" id="CAF3669052.1"/>
    </source>
</evidence>
<dbReference type="GO" id="GO:0005634">
    <property type="term" value="C:nucleus"/>
    <property type="evidence" value="ECO:0007669"/>
    <property type="project" value="TreeGrafter"/>
</dbReference>
<dbReference type="Proteomes" id="UP000663851">
    <property type="component" value="Unassembled WGS sequence"/>
</dbReference>
<evidence type="ECO:0000313" key="15">
    <source>
        <dbReference type="EMBL" id="CAF4445776.1"/>
    </source>
</evidence>
<evidence type="ECO:0000313" key="10">
    <source>
        <dbReference type="EMBL" id="CAF3469241.1"/>
    </source>
</evidence>
<dbReference type="Proteomes" id="UP000663825">
    <property type="component" value="Unassembled WGS sequence"/>
</dbReference>
<dbReference type="SMART" id="SM00185">
    <property type="entry name" value="ARM"/>
    <property type="match status" value="7"/>
</dbReference>
<dbReference type="OrthoDB" id="3245100at2759"/>
<evidence type="ECO:0000313" key="11">
    <source>
        <dbReference type="EMBL" id="CAF3586680.1"/>
    </source>
</evidence>
<feature type="repeat" description="ARM" evidence="6">
    <location>
        <begin position="724"/>
        <end position="762"/>
    </location>
</feature>
<dbReference type="Proteomes" id="UP000663869">
    <property type="component" value="Unassembled WGS sequence"/>
</dbReference>
<evidence type="ECO:0000256" key="3">
    <source>
        <dbReference type="ARBA" id="ARBA00022737"/>
    </source>
</evidence>
<dbReference type="Proteomes" id="UP000663838">
    <property type="component" value="Unassembled WGS sequence"/>
</dbReference>
<evidence type="ECO:0000313" key="8">
    <source>
        <dbReference type="EMBL" id="CAF3131004.1"/>
    </source>
</evidence>
<evidence type="ECO:0000256" key="7">
    <source>
        <dbReference type="SAM" id="MobiDB-lite"/>
    </source>
</evidence>
<dbReference type="Proteomes" id="UP000663862">
    <property type="component" value="Unassembled WGS sequence"/>
</dbReference>
<evidence type="ECO:0000256" key="4">
    <source>
        <dbReference type="ARBA" id="ARBA00022889"/>
    </source>
</evidence>
<name>A0A821MN43_9BILA</name>
<dbReference type="InterPro" id="IPR011989">
    <property type="entry name" value="ARM-like"/>
</dbReference>
<dbReference type="EMBL" id="CAJNYU010001805">
    <property type="protein sequence ID" value="CAF3469241.1"/>
    <property type="molecule type" value="Genomic_DNA"/>
</dbReference>
<dbReference type="EMBL" id="CAJOBO010001844">
    <property type="protein sequence ID" value="CAF4413400.1"/>
    <property type="molecule type" value="Genomic_DNA"/>
</dbReference>
<dbReference type="PANTHER" id="PTHR10372:SF27">
    <property type="entry name" value="ADHERENS JUNCTION PROTEIN P120"/>
    <property type="match status" value="1"/>
</dbReference>